<comment type="caution">
    <text evidence="4">The sequence shown here is derived from an EMBL/GenBank/DDBJ whole genome shotgun (WGS) entry which is preliminary data.</text>
</comment>
<dbReference type="AlphaFoldDB" id="K0RC14"/>
<organism evidence="4 5">
    <name type="scientific">Thalassiosira oceanica</name>
    <name type="common">Marine diatom</name>
    <dbReference type="NCBI Taxonomy" id="159749"/>
    <lineage>
        <taxon>Eukaryota</taxon>
        <taxon>Sar</taxon>
        <taxon>Stramenopiles</taxon>
        <taxon>Ochrophyta</taxon>
        <taxon>Bacillariophyta</taxon>
        <taxon>Coscinodiscophyceae</taxon>
        <taxon>Thalassiosirophycidae</taxon>
        <taxon>Thalassiosirales</taxon>
        <taxon>Thalassiosiraceae</taxon>
        <taxon>Thalassiosira</taxon>
    </lineage>
</organism>
<dbReference type="PANTHER" id="PTHR48051:SF46">
    <property type="entry name" value="LEUCINE RICH REPEAT-CONTAINING DOMAIN PROTEIN"/>
    <property type="match status" value="1"/>
</dbReference>
<evidence type="ECO:0000313" key="5">
    <source>
        <dbReference type="Proteomes" id="UP000266841"/>
    </source>
</evidence>
<dbReference type="Pfam" id="PF13855">
    <property type="entry name" value="LRR_8"/>
    <property type="match status" value="1"/>
</dbReference>
<evidence type="ECO:0000256" key="1">
    <source>
        <dbReference type="ARBA" id="ARBA00022614"/>
    </source>
</evidence>
<dbReference type="OrthoDB" id="69127at2759"/>
<dbReference type="InterPro" id="IPR032675">
    <property type="entry name" value="LRR_dom_sf"/>
</dbReference>
<keyword evidence="2" id="KW-0677">Repeat</keyword>
<gene>
    <name evidence="4" type="ORF">THAOC_31277</name>
</gene>
<dbReference type="Proteomes" id="UP000266841">
    <property type="component" value="Unassembled WGS sequence"/>
</dbReference>
<reference evidence="4 5" key="1">
    <citation type="journal article" date="2012" name="Genome Biol.">
        <title>Genome and low-iron response of an oceanic diatom adapted to chronic iron limitation.</title>
        <authorList>
            <person name="Lommer M."/>
            <person name="Specht M."/>
            <person name="Roy A.S."/>
            <person name="Kraemer L."/>
            <person name="Andreson R."/>
            <person name="Gutowska M.A."/>
            <person name="Wolf J."/>
            <person name="Bergner S.V."/>
            <person name="Schilhabel M.B."/>
            <person name="Klostermeier U.C."/>
            <person name="Beiko R.G."/>
            <person name="Rosenstiel P."/>
            <person name="Hippler M."/>
            <person name="Laroche J."/>
        </authorList>
    </citation>
    <scope>NUCLEOTIDE SEQUENCE [LARGE SCALE GENOMIC DNA]</scope>
    <source>
        <strain evidence="4 5">CCMP1005</strain>
    </source>
</reference>
<dbReference type="PROSITE" id="PS51450">
    <property type="entry name" value="LRR"/>
    <property type="match status" value="1"/>
</dbReference>
<evidence type="ECO:0000256" key="2">
    <source>
        <dbReference type="ARBA" id="ARBA00022737"/>
    </source>
</evidence>
<feature type="compositionally biased region" description="Low complexity" evidence="3">
    <location>
        <begin position="313"/>
        <end position="324"/>
    </location>
</feature>
<evidence type="ECO:0000256" key="3">
    <source>
        <dbReference type="SAM" id="MobiDB-lite"/>
    </source>
</evidence>
<proteinExistence type="predicted"/>
<feature type="region of interest" description="Disordered" evidence="3">
    <location>
        <begin position="274"/>
        <end position="411"/>
    </location>
</feature>
<dbReference type="Gene3D" id="3.80.10.10">
    <property type="entry name" value="Ribonuclease Inhibitor"/>
    <property type="match status" value="1"/>
</dbReference>
<dbReference type="InterPro" id="IPR003591">
    <property type="entry name" value="Leu-rich_rpt_typical-subtyp"/>
</dbReference>
<name>K0RC14_THAOC</name>
<dbReference type="GO" id="GO:0005737">
    <property type="term" value="C:cytoplasm"/>
    <property type="evidence" value="ECO:0007669"/>
    <property type="project" value="TreeGrafter"/>
</dbReference>
<dbReference type="SMART" id="SM00369">
    <property type="entry name" value="LRR_TYP"/>
    <property type="match status" value="6"/>
</dbReference>
<dbReference type="InterPro" id="IPR001611">
    <property type="entry name" value="Leu-rich_rpt"/>
</dbReference>
<protein>
    <submittedName>
        <fullName evidence="4">Uncharacterized protein</fullName>
    </submittedName>
</protein>
<evidence type="ECO:0000313" key="4">
    <source>
        <dbReference type="EMBL" id="EJK49809.1"/>
    </source>
</evidence>
<dbReference type="SUPFAM" id="SSF52058">
    <property type="entry name" value="L domain-like"/>
    <property type="match status" value="1"/>
</dbReference>
<dbReference type="EMBL" id="AGNL01044415">
    <property type="protein sequence ID" value="EJK49809.1"/>
    <property type="molecule type" value="Genomic_DNA"/>
</dbReference>
<dbReference type="OMA" id="MIARVEH"/>
<keyword evidence="1" id="KW-0433">Leucine-rich repeat</keyword>
<accession>K0RC14</accession>
<dbReference type="InterPro" id="IPR050216">
    <property type="entry name" value="LRR_domain-containing"/>
</dbReference>
<dbReference type="PANTHER" id="PTHR48051">
    <property type="match status" value="1"/>
</dbReference>
<dbReference type="eggNOG" id="KOG0472">
    <property type="taxonomic scope" value="Eukaryota"/>
</dbReference>
<keyword evidence="5" id="KW-1185">Reference proteome</keyword>
<sequence length="411" mass="45819">MSDPSIRRMFGLEPDSSSERLRRMELILDQCETVRFPFKKRLVLANMNLAQDEIPVDQICSDRLGAALHKLSLAGNRLNAIPREFVANLKALRVLDVSQCDLTSVPDDWNLPCLKKLNLSHNKIETFLSETVLRGLPQLERLDMYSNRLVEISASSLDMIARVEHIDVGYNHLTEIPGAITRLKFLKTFNCTNNLIEIVPAEVCEMESMRVLDVSSNPLIQPPLETCERGLHSMRRYYHCLRLEESADVEASAAASQKGGSSFSIVKKIRNDKCRAKMRKRKESSKKPFPSSLMTTGIFRATSEPAQPTQQYSSMESSAEHSQSTKSRSLAQDLTPPMRSVSFSLSKRDTGSAKPARNISDSTNDTRESSHFDATPESPCEQNSFSDSDNDAELADSRLGGGGGTCLIKSR</sequence>